<dbReference type="SMART" id="SM00741">
    <property type="entry name" value="SapB"/>
    <property type="match status" value="1"/>
</dbReference>
<organism evidence="4 5">
    <name type="scientific">Chelydra serpentina</name>
    <name type="common">Snapping turtle</name>
    <name type="synonym">Testudo serpentina</name>
    <dbReference type="NCBI Taxonomy" id="8475"/>
    <lineage>
        <taxon>Eukaryota</taxon>
        <taxon>Metazoa</taxon>
        <taxon>Chordata</taxon>
        <taxon>Craniata</taxon>
        <taxon>Vertebrata</taxon>
        <taxon>Euteleostomi</taxon>
        <taxon>Archelosauria</taxon>
        <taxon>Testudinata</taxon>
        <taxon>Testudines</taxon>
        <taxon>Cryptodira</taxon>
        <taxon>Durocryptodira</taxon>
        <taxon>Americhelydia</taxon>
        <taxon>Chelydroidea</taxon>
        <taxon>Chelydridae</taxon>
        <taxon>Chelydra</taxon>
    </lineage>
</organism>
<dbReference type="GO" id="GO:0031640">
    <property type="term" value="P:killing of cells of another organism"/>
    <property type="evidence" value="ECO:0007669"/>
    <property type="project" value="TreeGrafter"/>
</dbReference>
<dbReference type="Pfam" id="PF03489">
    <property type="entry name" value="SapB_2"/>
    <property type="match status" value="1"/>
</dbReference>
<evidence type="ECO:0000256" key="2">
    <source>
        <dbReference type="SAM" id="MobiDB-lite"/>
    </source>
</evidence>
<dbReference type="PANTHER" id="PTHR15541">
    <property type="entry name" value="GRANULYSIN RELATED"/>
    <property type="match status" value="1"/>
</dbReference>
<name>A0A8C3S7T5_CHESE</name>
<dbReference type="GO" id="GO:0044194">
    <property type="term" value="C:cytolytic granule"/>
    <property type="evidence" value="ECO:0007669"/>
    <property type="project" value="TreeGrafter"/>
</dbReference>
<reference evidence="4" key="2">
    <citation type="submission" date="2025-09" db="UniProtKB">
        <authorList>
            <consortium name="Ensembl"/>
        </authorList>
    </citation>
    <scope>IDENTIFICATION</scope>
</reference>
<dbReference type="InterPro" id="IPR038847">
    <property type="entry name" value="Granulysin-like"/>
</dbReference>
<dbReference type="AlphaFoldDB" id="A0A8C3S7T5"/>
<accession>A0A8C3S7T5</accession>
<evidence type="ECO:0000313" key="5">
    <source>
        <dbReference type="Proteomes" id="UP000694403"/>
    </source>
</evidence>
<dbReference type="InterPro" id="IPR008139">
    <property type="entry name" value="SaposinB_dom"/>
</dbReference>
<dbReference type="InterPro" id="IPR008138">
    <property type="entry name" value="SapB_2"/>
</dbReference>
<evidence type="ECO:0000313" key="4">
    <source>
        <dbReference type="Ensembl" id="ENSCSRP00000011033.1"/>
    </source>
</evidence>
<keyword evidence="5" id="KW-1185">Reference proteome</keyword>
<dbReference type="PROSITE" id="PS50015">
    <property type="entry name" value="SAP_B"/>
    <property type="match status" value="1"/>
</dbReference>
<dbReference type="InterPro" id="IPR011001">
    <property type="entry name" value="Saposin-like"/>
</dbReference>
<dbReference type="Proteomes" id="UP000694403">
    <property type="component" value="Unplaced"/>
</dbReference>
<proteinExistence type="predicted"/>
<dbReference type="Ensembl" id="ENSCSRT00000011444.1">
    <property type="protein sequence ID" value="ENSCSRP00000011033.1"/>
    <property type="gene ID" value="ENSCSRG00000008259.1"/>
</dbReference>
<evidence type="ECO:0000259" key="3">
    <source>
        <dbReference type="PROSITE" id="PS50015"/>
    </source>
</evidence>
<dbReference type="PANTHER" id="PTHR15541:SF2">
    <property type="entry name" value="GRANULYSIN"/>
    <property type="match status" value="1"/>
</dbReference>
<sequence length="190" mass="20856">MGGRGLRDGRRTGPWGQGAQGDGRRAQGDPTLGLCLAQQGWHVQKEAISIKCRICTSILKKLQSMVGDDPDEDSIVEAEDKLCGVVGRSLRRLCLYVMKKFKPKITEALQDGQDPKEICTSLRMCRASPPTQGFPTCSLCRGARGEERVGIKPGSLPGVGGTSRYQNWCHWQLASWLHLYTAEQPWGGSK</sequence>
<keyword evidence="1" id="KW-1015">Disulfide bond</keyword>
<evidence type="ECO:0000256" key="1">
    <source>
        <dbReference type="ARBA" id="ARBA00023157"/>
    </source>
</evidence>
<feature type="region of interest" description="Disordered" evidence="2">
    <location>
        <begin position="1"/>
        <end position="26"/>
    </location>
</feature>
<feature type="compositionally biased region" description="Basic and acidic residues" evidence="2">
    <location>
        <begin position="1"/>
        <end position="11"/>
    </location>
</feature>
<protein>
    <recommendedName>
        <fullName evidence="3">Saposin B-type domain-containing protein</fullName>
    </recommendedName>
</protein>
<dbReference type="Gene3D" id="1.10.225.10">
    <property type="entry name" value="Saposin-like"/>
    <property type="match status" value="1"/>
</dbReference>
<dbReference type="SUPFAM" id="SSF47862">
    <property type="entry name" value="Saposin"/>
    <property type="match status" value="1"/>
</dbReference>
<reference evidence="4" key="1">
    <citation type="submission" date="2025-08" db="UniProtKB">
        <authorList>
            <consortium name="Ensembl"/>
        </authorList>
    </citation>
    <scope>IDENTIFICATION</scope>
</reference>
<feature type="domain" description="Saposin B-type" evidence="3">
    <location>
        <begin position="48"/>
        <end position="129"/>
    </location>
</feature>
<dbReference type="GO" id="GO:0042742">
    <property type="term" value="P:defense response to bacterium"/>
    <property type="evidence" value="ECO:0007669"/>
    <property type="project" value="InterPro"/>
</dbReference>
<dbReference type="GO" id="GO:0061844">
    <property type="term" value="P:antimicrobial humoral immune response mediated by antimicrobial peptide"/>
    <property type="evidence" value="ECO:0007669"/>
    <property type="project" value="TreeGrafter"/>
</dbReference>